<dbReference type="GO" id="GO:0005764">
    <property type="term" value="C:lysosome"/>
    <property type="evidence" value="ECO:0007669"/>
    <property type="project" value="TreeGrafter"/>
</dbReference>
<dbReference type="InterPro" id="IPR033121">
    <property type="entry name" value="PEPTIDASE_A1"/>
</dbReference>
<keyword evidence="2" id="KW-0064">Aspartyl protease</keyword>
<name>A0AAF3F5I5_9BILA</name>
<protein>
    <recommendedName>
        <fullName evidence="3">Peptidase A1 domain-containing protein</fullName>
    </recommendedName>
</protein>
<keyword evidence="2" id="KW-0378">Hydrolase</keyword>
<evidence type="ECO:0000313" key="4">
    <source>
        <dbReference type="Proteomes" id="UP000887575"/>
    </source>
</evidence>
<evidence type="ECO:0000256" key="2">
    <source>
        <dbReference type="RuleBase" id="RU000454"/>
    </source>
</evidence>
<feature type="domain" description="Peptidase A1" evidence="3">
    <location>
        <begin position="22"/>
        <end position="325"/>
    </location>
</feature>
<dbReference type="Gene3D" id="2.40.70.10">
    <property type="entry name" value="Acid Proteases"/>
    <property type="match status" value="2"/>
</dbReference>
<dbReference type="Proteomes" id="UP000887575">
    <property type="component" value="Unassembled WGS sequence"/>
</dbReference>
<dbReference type="GO" id="GO:0005975">
    <property type="term" value="P:carbohydrate metabolic process"/>
    <property type="evidence" value="ECO:0007669"/>
    <property type="project" value="InterPro"/>
</dbReference>
<comment type="similarity">
    <text evidence="1 2">Belongs to the peptidase A1 family.</text>
</comment>
<dbReference type="GO" id="GO:0004190">
    <property type="term" value="F:aspartic-type endopeptidase activity"/>
    <property type="evidence" value="ECO:0007669"/>
    <property type="project" value="UniProtKB-KW"/>
</dbReference>
<sequence>MSIPRSNFGLRIPLLNENDAFFYGPITIGNPPQTFLVDFDTGSDLSWVTCKCRKGEDQCRRHNQFHCRTSRTCVDTREQFDIIYGSGAVKGAWMKDKLCMGPTFFGYCTDSSQRFICGRSIRGALADTDGSIGLAYNYGNLGESPLRFIFNQAYCKDKIFSIYMGKSMLYRNGELTICGVNPARFTGPIYWLPILQHDPYWTIQVHRVSIDGLTVWKAPKHRKHWAMIDSGASLMDIGTEAFNGIRELIPDFECNPINMPNIVFTLGPNLEFMFTPKDYKAFYGSNHCSWLMFGNRTGNRWSFGTSFIERFYTIFDYKRARLGTYQPEVVWSDGDWDMTVEYWKSKEFIAWLYNEKFDGRKFAHKVDKVNDKNRDSTMGEGGANFARLQEEIISRSNSKNWETARREWELSYIYMSGGNGPESCLCGQNPIVELCVLRNNENRREAVVGNVCVNKFMGIHQGKKIFQAFHRVAKDSSKGLNEESIIYAHQHGWINDWEKGFYLDTWRKQYATLSDKQRAKRTEINSLVMQMIRSAQRPGNQ</sequence>
<dbReference type="AlphaFoldDB" id="A0AAF3F5I5"/>
<keyword evidence="4" id="KW-1185">Reference proteome</keyword>
<organism evidence="4 5">
    <name type="scientific">Mesorhabditis belari</name>
    <dbReference type="NCBI Taxonomy" id="2138241"/>
    <lineage>
        <taxon>Eukaryota</taxon>
        <taxon>Metazoa</taxon>
        <taxon>Ecdysozoa</taxon>
        <taxon>Nematoda</taxon>
        <taxon>Chromadorea</taxon>
        <taxon>Rhabditida</taxon>
        <taxon>Rhabditina</taxon>
        <taxon>Rhabditomorpha</taxon>
        <taxon>Rhabditoidea</taxon>
        <taxon>Rhabditidae</taxon>
        <taxon>Mesorhabditinae</taxon>
        <taxon>Mesorhabditis</taxon>
    </lineage>
</organism>
<evidence type="ECO:0000313" key="5">
    <source>
        <dbReference type="WBParaSite" id="MBELARI_LOCUS20918"/>
    </source>
</evidence>
<dbReference type="CDD" id="cd05471">
    <property type="entry name" value="pepsin_like"/>
    <property type="match status" value="1"/>
</dbReference>
<dbReference type="PROSITE" id="PS00141">
    <property type="entry name" value="ASP_PROTEASE"/>
    <property type="match status" value="1"/>
</dbReference>
<accession>A0AAF3F5I5</accession>
<dbReference type="PRINTS" id="PR00792">
    <property type="entry name" value="PEPSIN"/>
</dbReference>
<dbReference type="WBParaSite" id="MBELARI_LOCUS20918">
    <property type="protein sequence ID" value="MBELARI_LOCUS20918"/>
    <property type="gene ID" value="MBELARI_LOCUS20918"/>
</dbReference>
<reference evidence="5" key="1">
    <citation type="submission" date="2024-02" db="UniProtKB">
        <authorList>
            <consortium name="WormBaseParasite"/>
        </authorList>
    </citation>
    <scope>IDENTIFICATION</scope>
</reference>
<dbReference type="InterPro" id="IPR034164">
    <property type="entry name" value="Pepsin-like_dom"/>
</dbReference>
<dbReference type="SUPFAM" id="SSF50630">
    <property type="entry name" value="Acid proteases"/>
    <property type="match status" value="1"/>
</dbReference>
<dbReference type="InterPro" id="IPR021109">
    <property type="entry name" value="Peptidase_aspartic_dom_sf"/>
</dbReference>
<evidence type="ECO:0000259" key="3">
    <source>
        <dbReference type="PROSITE" id="PS51767"/>
    </source>
</evidence>
<dbReference type="GO" id="GO:0004560">
    <property type="term" value="F:alpha-L-fucosidase activity"/>
    <property type="evidence" value="ECO:0007669"/>
    <property type="project" value="InterPro"/>
</dbReference>
<dbReference type="GO" id="GO:0006508">
    <property type="term" value="P:proteolysis"/>
    <property type="evidence" value="ECO:0007669"/>
    <property type="project" value="UniProtKB-KW"/>
</dbReference>
<dbReference type="InterPro" id="IPR001461">
    <property type="entry name" value="Aspartic_peptidase_A1"/>
</dbReference>
<dbReference type="InterPro" id="IPR001969">
    <property type="entry name" value="Aspartic_peptidase_AS"/>
</dbReference>
<dbReference type="Pfam" id="PF00026">
    <property type="entry name" value="Asp"/>
    <property type="match status" value="1"/>
</dbReference>
<keyword evidence="2" id="KW-0645">Protease</keyword>
<proteinExistence type="inferred from homology"/>
<evidence type="ECO:0000256" key="1">
    <source>
        <dbReference type="ARBA" id="ARBA00007447"/>
    </source>
</evidence>
<dbReference type="PANTHER" id="PTHR47966:SF40">
    <property type="entry name" value="ASPARTIC PROTEASE 3"/>
    <property type="match status" value="1"/>
</dbReference>
<dbReference type="PROSITE" id="PS51767">
    <property type="entry name" value="PEPTIDASE_A1"/>
    <property type="match status" value="1"/>
</dbReference>
<dbReference type="PANTHER" id="PTHR47966">
    <property type="entry name" value="BETA-SITE APP-CLEAVING ENZYME, ISOFORM A-RELATED"/>
    <property type="match status" value="1"/>
</dbReference>